<dbReference type="EMBL" id="JAUOEK010000068">
    <property type="protein sequence ID" value="MDO5969269.1"/>
    <property type="molecule type" value="Genomic_DNA"/>
</dbReference>
<reference evidence="1" key="1">
    <citation type="submission" date="2023-07" db="EMBL/GenBank/DDBJ databases">
        <title>Two novel species in the genus Flavivirga.</title>
        <authorList>
            <person name="Kwon K."/>
        </authorList>
    </citation>
    <scope>NUCLEOTIDE SEQUENCE</scope>
    <source>
        <strain evidence="1">KCTC 52353</strain>
    </source>
</reference>
<proteinExistence type="predicted"/>
<sequence>MRIKTLSILSVIVICFSCKRGQENNSENNAENNQSKEITEKDISKIDYIDFALSIETEDLIKDWQEYYELQDAITNIKKGNLSFFYDSKETIKTLLKDFKKNIPMEINSPSISARITVLETKLHKLESLSNLSTTGKEELIATIKDFLVAFSSLNLQINKKIEFNSQKIEKPQ</sequence>
<evidence type="ECO:0000313" key="2">
    <source>
        <dbReference type="Proteomes" id="UP001176883"/>
    </source>
</evidence>
<protein>
    <recommendedName>
        <fullName evidence="3">Lipoprotein</fullName>
    </recommendedName>
</protein>
<comment type="caution">
    <text evidence="1">The sequence shown here is derived from an EMBL/GenBank/DDBJ whole genome shotgun (WGS) entry which is preliminary data.</text>
</comment>
<gene>
    <name evidence="1" type="ORF">Q4Q35_05565</name>
</gene>
<keyword evidence="2" id="KW-1185">Reference proteome</keyword>
<organism evidence="1 2">
    <name type="scientific">Flavivirga aquimarina</name>
    <dbReference type="NCBI Taxonomy" id="2027862"/>
    <lineage>
        <taxon>Bacteria</taxon>
        <taxon>Pseudomonadati</taxon>
        <taxon>Bacteroidota</taxon>
        <taxon>Flavobacteriia</taxon>
        <taxon>Flavobacteriales</taxon>
        <taxon>Flavobacteriaceae</taxon>
        <taxon>Flavivirga</taxon>
    </lineage>
</organism>
<dbReference type="Proteomes" id="UP001176883">
    <property type="component" value="Unassembled WGS sequence"/>
</dbReference>
<evidence type="ECO:0008006" key="3">
    <source>
        <dbReference type="Google" id="ProtNLM"/>
    </source>
</evidence>
<dbReference type="RefSeq" id="WP_303276957.1">
    <property type="nucleotide sequence ID" value="NZ_JAUOEK010000068.1"/>
</dbReference>
<name>A0ABT8W818_9FLAO</name>
<evidence type="ECO:0000313" key="1">
    <source>
        <dbReference type="EMBL" id="MDO5969269.1"/>
    </source>
</evidence>
<accession>A0ABT8W818</accession>